<dbReference type="STRING" id="7395.A0A1A9UZ87"/>
<dbReference type="AlphaFoldDB" id="A0A1A9UZ87"/>
<name>A0A1A9UZ87_GLOAU</name>
<dbReference type="Proteomes" id="UP000078200">
    <property type="component" value="Unassembled WGS sequence"/>
</dbReference>
<accession>A0A1A9UZ87</accession>
<proteinExistence type="predicted"/>
<keyword evidence="2" id="KW-1185">Reference proteome</keyword>
<sequence>MEISYKTFINQSVGLNGYLFDHVKDFSCGPLHYKTFYFDENTNALYVGAILLSGSNGFQLIHYLKIFLCQHACVFDPRKDRGYSILVIPVAIDEKVTTNHADSANNNNLKCMLISG</sequence>
<reference evidence="1" key="1">
    <citation type="submission" date="2020-05" db="UniProtKB">
        <authorList>
            <consortium name="EnsemblMetazoa"/>
        </authorList>
    </citation>
    <scope>IDENTIFICATION</scope>
    <source>
        <strain evidence="1">TTRI</strain>
    </source>
</reference>
<dbReference type="VEuPathDB" id="VectorBase:GAUT020564"/>
<dbReference type="EnsemblMetazoa" id="GAUT020564-RA">
    <property type="protein sequence ID" value="GAUT020564-PA"/>
    <property type="gene ID" value="GAUT020564"/>
</dbReference>
<protein>
    <submittedName>
        <fullName evidence="1">Uncharacterized protein</fullName>
    </submittedName>
</protein>
<organism evidence="1 2">
    <name type="scientific">Glossina austeni</name>
    <name type="common">Savannah tsetse fly</name>
    <dbReference type="NCBI Taxonomy" id="7395"/>
    <lineage>
        <taxon>Eukaryota</taxon>
        <taxon>Metazoa</taxon>
        <taxon>Ecdysozoa</taxon>
        <taxon>Arthropoda</taxon>
        <taxon>Hexapoda</taxon>
        <taxon>Insecta</taxon>
        <taxon>Pterygota</taxon>
        <taxon>Neoptera</taxon>
        <taxon>Endopterygota</taxon>
        <taxon>Diptera</taxon>
        <taxon>Brachycera</taxon>
        <taxon>Muscomorpha</taxon>
        <taxon>Hippoboscoidea</taxon>
        <taxon>Glossinidae</taxon>
        <taxon>Glossina</taxon>
    </lineage>
</organism>
<evidence type="ECO:0000313" key="1">
    <source>
        <dbReference type="EnsemblMetazoa" id="GAUT020564-PA"/>
    </source>
</evidence>
<evidence type="ECO:0000313" key="2">
    <source>
        <dbReference type="Proteomes" id="UP000078200"/>
    </source>
</evidence>